<name>A0A399QNV5_9PROT</name>
<accession>A0A399QNV5</accession>
<evidence type="ECO:0000313" key="1">
    <source>
        <dbReference type="EMBL" id="RIJ20548.1"/>
    </source>
</evidence>
<gene>
    <name evidence="1" type="ORF">D1224_15675</name>
</gene>
<comment type="caution">
    <text evidence="1">The sequence shown here is derived from an EMBL/GenBank/DDBJ whole genome shotgun (WGS) entry which is preliminary data.</text>
</comment>
<proteinExistence type="predicted"/>
<dbReference type="AlphaFoldDB" id="A0A399QNV5"/>
<dbReference type="OrthoDB" id="9803913at2"/>
<sequence>MVQAKTYDAKVIEVTGGNIRNNHLYLRSALSLIPDDAIGGTNAASPGREISVTFIPGGTVQTDLPEDKLFLRCRSEVGAFFAAAKVHEGDFVLFTWLVEREYEIRKLS</sequence>
<dbReference type="Proteomes" id="UP000265431">
    <property type="component" value="Unassembled WGS sequence"/>
</dbReference>
<keyword evidence="2" id="KW-1185">Reference proteome</keyword>
<dbReference type="RefSeq" id="WP_119380865.1">
    <property type="nucleotide sequence ID" value="NZ_QWGB01000014.1"/>
</dbReference>
<protein>
    <submittedName>
        <fullName evidence="1">Uncharacterized protein</fullName>
    </submittedName>
</protein>
<evidence type="ECO:0000313" key="2">
    <source>
        <dbReference type="Proteomes" id="UP000265431"/>
    </source>
</evidence>
<dbReference type="EMBL" id="QWGB01000014">
    <property type="protein sequence ID" value="RIJ20548.1"/>
    <property type="molecule type" value="Genomic_DNA"/>
</dbReference>
<organism evidence="1 2">
    <name type="scientific">Henriciella barbarensis</name>
    <dbReference type="NCBI Taxonomy" id="86342"/>
    <lineage>
        <taxon>Bacteria</taxon>
        <taxon>Pseudomonadati</taxon>
        <taxon>Pseudomonadota</taxon>
        <taxon>Alphaproteobacteria</taxon>
        <taxon>Hyphomonadales</taxon>
        <taxon>Hyphomonadaceae</taxon>
        <taxon>Henriciella</taxon>
    </lineage>
</organism>
<reference evidence="1 2" key="1">
    <citation type="submission" date="2018-08" db="EMBL/GenBank/DDBJ databases">
        <title>Henriciella mobilis sp. nov., isolated from seawater.</title>
        <authorList>
            <person name="Cheng H."/>
            <person name="Wu Y.-H."/>
            <person name="Xu X.-W."/>
            <person name="Guo L.-L."/>
        </authorList>
    </citation>
    <scope>NUCLEOTIDE SEQUENCE [LARGE SCALE GENOMIC DNA]</scope>
    <source>
        <strain evidence="1 2">CCUG66934</strain>
    </source>
</reference>